<evidence type="ECO:0000256" key="1">
    <source>
        <dbReference type="ARBA" id="ARBA00006242"/>
    </source>
</evidence>
<dbReference type="PROSITE" id="PS00962">
    <property type="entry name" value="RIBOSOMAL_S2_1"/>
    <property type="match status" value="1"/>
</dbReference>
<sequence length="403" mass="45086">MSARIRSSSGLLAFRPSALKSISKSRFHTTAAKFNSSTSREGQREENTIEAQDELSILRQREFNNHVVESLRKLARTPVEEFALKNEFIEPLTEKEKQLDEELTLFLKQFSQNNKVIEVKNESNNVKSSSTYSQTKLFPFLVPSPKEKPYSSQELFLRQMKHAAETAKLGANVENVYFPHSDIFNPPTVDKLSISKLLAAGVHLGQSTSLWRPSTQPFIYGKYKGIHIIDLNKTLVHLKRAAKVVEGVAARGGIILFLGTREGQRRALQEAAQRTHGFYVSSRWIPGTLTNPTEISSVWERHEVNFADQPTGRSLTPDEEVSIVKPDLLIVLNPTENRNALREAMQARVPTIGIIDTDSEPSLVTYPIPGNDDSLRSVNLIVSILARSGEVGLQTRLSQIASQ</sequence>
<dbReference type="SUPFAM" id="SSF52313">
    <property type="entry name" value="Ribosomal protein S2"/>
    <property type="match status" value="1"/>
</dbReference>
<evidence type="ECO:0000256" key="4">
    <source>
        <dbReference type="RuleBase" id="RU003631"/>
    </source>
</evidence>
<dbReference type="AlphaFoldDB" id="A0A1G4MKP0"/>
<dbReference type="PANTHER" id="PTHR12534:SF0">
    <property type="entry name" value="SMALL RIBOSOMAL SUBUNIT PROTEIN US2M"/>
    <property type="match status" value="1"/>
</dbReference>
<dbReference type="PRINTS" id="PR00395">
    <property type="entry name" value="RIBOSOMALS2"/>
</dbReference>
<dbReference type="EMBL" id="LT598491">
    <property type="protein sequence ID" value="SCW04447.1"/>
    <property type="molecule type" value="Genomic_DNA"/>
</dbReference>
<dbReference type="InterPro" id="IPR018130">
    <property type="entry name" value="Ribosomal_uS2_CS"/>
</dbReference>
<evidence type="ECO:0000256" key="3">
    <source>
        <dbReference type="ARBA" id="ARBA00023274"/>
    </source>
</evidence>
<gene>
    <name evidence="5" type="ORF">LAFE_0H13718G</name>
</gene>
<dbReference type="InterPro" id="IPR005706">
    <property type="entry name" value="Ribosomal_uS2_bac/mit/plastid"/>
</dbReference>
<dbReference type="GO" id="GO:0006412">
    <property type="term" value="P:translation"/>
    <property type="evidence" value="ECO:0007669"/>
    <property type="project" value="InterPro"/>
</dbReference>
<keyword evidence="6" id="KW-1185">Reference proteome</keyword>
<keyword evidence="3 4" id="KW-0687">Ribonucleoprotein</keyword>
<dbReference type="FunFam" id="3.40.50.10490:FF:000055">
    <property type="entry name" value="Mitochondrial ribosomal protein"/>
    <property type="match status" value="1"/>
</dbReference>
<dbReference type="PANTHER" id="PTHR12534">
    <property type="entry name" value="30S RIBOSOMAL PROTEIN S2 PROKARYOTIC AND ORGANELLAR"/>
    <property type="match status" value="1"/>
</dbReference>
<dbReference type="Pfam" id="PF00318">
    <property type="entry name" value="Ribosomal_S2"/>
    <property type="match status" value="1"/>
</dbReference>
<organism evidence="5 6">
    <name type="scientific">Lachancea fermentati</name>
    <name type="common">Zygosaccharomyces fermentati</name>
    <dbReference type="NCBI Taxonomy" id="4955"/>
    <lineage>
        <taxon>Eukaryota</taxon>
        <taxon>Fungi</taxon>
        <taxon>Dikarya</taxon>
        <taxon>Ascomycota</taxon>
        <taxon>Saccharomycotina</taxon>
        <taxon>Saccharomycetes</taxon>
        <taxon>Saccharomycetales</taxon>
        <taxon>Saccharomycetaceae</taxon>
        <taxon>Lachancea</taxon>
    </lineage>
</organism>
<dbReference type="OMA" id="RNCINEC"/>
<dbReference type="NCBIfam" id="TIGR01011">
    <property type="entry name" value="rpsB_bact"/>
    <property type="match status" value="1"/>
</dbReference>
<accession>A0A1G4MKP0</accession>
<keyword evidence="2 4" id="KW-0689">Ribosomal protein</keyword>
<evidence type="ECO:0000313" key="6">
    <source>
        <dbReference type="Proteomes" id="UP000190831"/>
    </source>
</evidence>
<comment type="similarity">
    <text evidence="1 4">Belongs to the universal ribosomal protein uS2 family.</text>
</comment>
<dbReference type="HAMAP" id="MF_00291_B">
    <property type="entry name" value="Ribosomal_uS2_B"/>
    <property type="match status" value="1"/>
</dbReference>
<dbReference type="PROSITE" id="PS00963">
    <property type="entry name" value="RIBOSOMAL_S2_2"/>
    <property type="match status" value="1"/>
</dbReference>
<dbReference type="Gene3D" id="3.40.50.10490">
    <property type="entry name" value="Glucose-6-phosphate isomerase like protein, domain 1"/>
    <property type="match status" value="1"/>
</dbReference>
<dbReference type="GO" id="GO:0005763">
    <property type="term" value="C:mitochondrial small ribosomal subunit"/>
    <property type="evidence" value="ECO:0007669"/>
    <property type="project" value="TreeGrafter"/>
</dbReference>
<name>A0A1G4MKP0_LACFM</name>
<dbReference type="Proteomes" id="UP000190831">
    <property type="component" value="Chromosome H"/>
</dbReference>
<dbReference type="CDD" id="cd01425">
    <property type="entry name" value="RPS2"/>
    <property type="match status" value="1"/>
</dbReference>
<dbReference type="InterPro" id="IPR001865">
    <property type="entry name" value="Ribosomal_uS2"/>
</dbReference>
<dbReference type="OrthoDB" id="2320368at2759"/>
<dbReference type="GO" id="GO:0003735">
    <property type="term" value="F:structural constituent of ribosome"/>
    <property type="evidence" value="ECO:0007669"/>
    <property type="project" value="InterPro"/>
</dbReference>
<evidence type="ECO:0000256" key="2">
    <source>
        <dbReference type="ARBA" id="ARBA00022980"/>
    </source>
</evidence>
<reference evidence="5 6" key="1">
    <citation type="submission" date="2016-03" db="EMBL/GenBank/DDBJ databases">
        <authorList>
            <person name="Devillers H."/>
        </authorList>
    </citation>
    <scope>NUCLEOTIDE SEQUENCE [LARGE SCALE GENOMIC DNA]</scope>
    <source>
        <strain evidence="5">CBS 6772</strain>
    </source>
</reference>
<dbReference type="InterPro" id="IPR023591">
    <property type="entry name" value="Ribosomal_uS2_flav_dom_sf"/>
</dbReference>
<protein>
    <submittedName>
        <fullName evidence="5">LAFE_0H13718g1_1</fullName>
    </submittedName>
</protein>
<dbReference type="STRING" id="4955.A0A1G4MKP0"/>
<evidence type="ECO:0000313" key="5">
    <source>
        <dbReference type="EMBL" id="SCW04447.1"/>
    </source>
</evidence>
<proteinExistence type="inferred from homology"/>